<name>A0A919Q259_9ACTN</name>
<dbReference type="SUPFAM" id="SSF46689">
    <property type="entry name" value="Homeodomain-like"/>
    <property type="match status" value="1"/>
</dbReference>
<dbReference type="InterPro" id="IPR009057">
    <property type="entry name" value="Homeodomain-like_sf"/>
</dbReference>
<reference evidence="1" key="1">
    <citation type="submission" date="2021-01" db="EMBL/GenBank/DDBJ databases">
        <title>Whole genome shotgun sequence of Dactylosporangium siamense NBRC 106093.</title>
        <authorList>
            <person name="Komaki H."/>
            <person name="Tamura T."/>
        </authorList>
    </citation>
    <scope>NUCLEOTIDE SEQUENCE</scope>
    <source>
        <strain evidence="1">NBRC 106093</strain>
    </source>
</reference>
<dbReference type="RefSeq" id="WP_203854491.1">
    <property type="nucleotide sequence ID" value="NZ_BAAAVW010000030.1"/>
</dbReference>
<dbReference type="EMBL" id="BONQ01000196">
    <property type="protein sequence ID" value="GIG52893.1"/>
    <property type="molecule type" value="Genomic_DNA"/>
</dbReference>
<accession>A0A919Q259</accession>
<comment type="caution">
    <text evidence="1">The sequence shown here is derived from an EMBL/GenBank/DDBJ whole genome shotgun (WGS) entry which is preliminary data.</text>
</comment>
<evidence type="ECO:0000313" key="1">
    <source>
        <dbReference type="EMBL" id="GIG52893.1"/>
    </source>
</evidence>
<sequence length="211" mass="23937">MIGDQLLPLPRRVRPSAAETAERYVHRLAEANHLRPSYLRQLLTTPPNSLGSIQLDKLAAVAGRDPANLVRALPELAPRTRTPGRTRENEARKTLNEQRKRERFAAFRYDARLGMSIRALATKHHVSRRTVGKALQSEIPPPRKKIERQPTALLGLREHIDAMLEADPAITAATIWQRLHDEHDATPSYPAVRTYITTRRTTRPPITSTHR</sequence>
<dbReference type="Proteomes" id="UP000660611">
    <property type="component" value="Unassembled WGS sequence"/>
</dbReference>
<protein>
    <submittedName>
        <fullName evidence="1">Uncharacterized protein</fullName>
    </submittedName>
</protein>
<dbReference type="AlphaFoldDB" id="A0A919Q259"/>
<gene>
    <name evidence="1" type="ORF">Dsi01nite_109340</name>
</gene>
<keyword evidence="2" id="KW-1185">Reference proteome</keyword>
<evidence type="ECO:0000313" key="2">
    <source>
        <dbReference type="Proteomes" id="UP000660611"/>
    </source>
</evidence>
<proteinExistence type="predicted"/>
<organism evidence="1 2">
    <name type="scientific">Dactylosporangium siamense</name>
    <dbReference type="NCBI Taxonomy" id="685454"/>
    <lineage>
        <taxon>Bacteria</taxon>
        <taxon>Bacillati</taxon>
        <taxon>Actinomycetota</taxon>
        <taxon>Actinomycetes</taxon>
        <taxon>Micromonosporales</taxon>
        <taxon>Micromonosporaceae</taxon>
        <taxon>Dactylosporangium</taxon>
    </lineage>
</organism>